<feature type="region of interest" description="Disordered" evidence="2">
    <location>
        <begin position="125"/>
        <end position="147"/>
    </location>
</feature>
<feature type="coiled-coil region" evidence="1">
    <location>
        <begin position="300"/>
        <end position="376"/>
    </location>
</feature>
<protein>
    <submittedName>
        <fullName evidence="3">Uncharacterized protein</fullName>
    </submittedName>
</protein>
<feature type="coiled-coil region" evidence="1">
    <location>
        <begin position="184"/>
        <end position="218"/>
    </location>
</feature>
<gene>
    <name evidence="3" type="ORF">Tco_0681442</name>
</gene>
<sequence length="389" mass="44522">MEGDTSNSQSKHEDSQIRPESSVAENAKGFEQFVNEVIKTTTEDCDRKKSYLTTKLTELLSMHTVLENEHRLLNEKVITDEQNVKETNELLLKQILELEKEVASKNEKITRLEDENTKLKVKIQATESDMQEAESESSQETGSEVQSPLDWAKDYTQLLNSNIEIEKSKVVMLEKQQNELQVLVTDAGFRAKSMEEELEAAEKKLSISRSTISQLKQDQADQNALLKRIDSHSESIHDLQERIANVMSTHEDETTELNTKLDECKCEMTQMAVMNRLKEDVWNMDVGKLKVQLVTKEKSFKDLIKRLNVLKSEKESISAQVNTLEQENHSKDDLIQELETRLDSLQVVHAEVCSVVEDVEKVNNELMLKMAELKGKVAGSDKLFQKEHK</sequence>
<dbReference type="Proteomes" id="UP001151760">
    <property type="component" value="Unassembled WGS sequence"/>
</dbReference>
<reference evidence="3" key="1">
    <citation type="journal article" date="2022" name="Int. J. Mol. Sci.">
        <title>Draft Genome of Tanacetum Coccineum: Genomic Comparison of Closely Related Tanacetum-Family Plants.</title>
        <authorList>
            <person name="Yamashiro T."/>
            <person name="Shiraishi A."/>
            <person name="Nakayama K."/>
            <person name="Satake H."/>
        </authorList>
    </citation>
    <scope>NUCLEOTIDE SEQUENCE</scope>
</reference>
<keyword evidence="4" id="KW-1185">Reference proteome</keyword>
<proteinExistence type="predicted"/>
<evidence type="ECO:0000256" key="2">
    <source>
        <dbReference type="SAM" id="MobiDB-lite"/>
    </source>
</evidence>
<name>A0ABQ4XPM1_9ASTR</name>
<keyword evidence="1" id="KW-0175">Coiled coil</keyword>
<evidence type="ECO:0000256" key="1">
    <source>
        <dbReference type="SAM" id="Coils"/>
    </source>
</evidence>
<comment type="caution">
    <text evidence="3">The sequence shown here is derived from an EMBL/GenBank/DDBJ whole genome shotgun (WGS) entry which is preliminary data.</text>
</comment>
<feature type="region of interest" description="Disordered" evidence="2">
    <location>
        <begin position="1"/>
        <end position="27"/>
    </location>
</feature>
<dbReference type="EMBL" id="BQNB010009680">
    <property type="protein sequence ID" value="GJS66878.1"/>
    <property type="molecule type" value="Genomic_DNA"/>
</dbReference>
<evidence type="ECO:0000313" key="4">
    <source>
        <dbReference type="Proteomes" id="UP001151760"/>
    </source>
</evidence>
<evidence type="ECO:0000313" key="3">
    <source>
        <dbReference type="EMBL" id="GJS66878.1"/>
    </source>
</evidence>
<reference evidence="3" key="2">
    <citation type="submission" date="2022-01" db="EMBL/GenBank/DDBJ databases">
        <authorList>
            <person name="Yamashiro T."/>
            <person name="Shiraishi A."/>
            <person name="Satake H."/>
            <person name="Nakayama K."/>
        </authorList>
    </citation>
    <scope>NUCLEOTIDE SEQUENCE</scope>
</reference>
<accession>A0ABQ4XPM1</accession>
<organism evidence="3 4">
    <name type="scientific">Tanacetum coccineum</name>
    <dbReference type="NCBI Taxonomy" id="301880"/>
    <lineage>
        <taxon>Eukaryota</taxon>
        <taxon>Viridiplantae</taxon>
        <taxon>Streptophyta</taxon>
        <taxon>Embryophyta</taxon>
        <taxon>Tracheophyta</taxon>
        <taxon>Spermatophyta</taxon>
        <taxon>Magnoliopsida</taxon>
        <taxon>eudicotyledons</taxon>
        <taxon>Gunneridae</taxon>
        <taxon>Pentapetalae</taxon>
        <taxon>asterids</taxon>
        <taxon>campanulids</taxon>
        <taxon>Asterales</taxon>
        <taxon>Asteraceae</taxon>
        <taxon>Asteroideae</taxon>
        <taxon>Anthemideae</taxon>
        <taxon>Anthemidinae</taxon>
        <taxon>Tanacetum</taxon>
    </lineage>
</organism>